<dbReference type="InterPro" id="IPR027806">
    <property type="entry name" value="HARBI1_dom"/>
</dbReference>
<keyword evidence="10" id="KW-1185">Reference proteome</keyword>
<dbReference type="Pfam" id="PF13613">
    <property type="entry name" value="HTH_Tnp_4"/>
    <property type="match status" value="1"/>
</dbReference>
<dbReference type="GO" id="GO:0003677">
    <property type="term" value="F:DNA binding"/>
    <property type="evidence" value="ECO:0007669"/>
    <property type="project" value="UniProtKB-UniRule"/>
</dbReference>
<evidence type="ECO:0000256" key="2">
    <source>
        <dbReference type="ARBA" id="ARBA00022723"/>
    </source>
</evidence>
<reference evidence="9 10" key="1">
    <citation type="submission" date="2024-05" db="EMBL/GenBank/DDBJ databases">
        <title>Genome sequencing and assembly of Indian major carp, Cirrhinus mrigala (Hamilton, 1822).</title>
        <authorList>
            <person name="Mohindra V."/>
            <person name="Chowdhury L.M."/>
            <person name="Lal K."/>
            <person name="Jena J.K."/>
        </authorList>
    </citation>
    <scope>NUCLEOTIDE SEQUENCE [LARGE SCALE GENOMIC DNA]</scope>
    <source>
        <strain evidence="9">CM1030</strain>
        <tissue evidence="9">Blood</tissue>
    </source>
</reference>
<evidence type="ECO:0000313" key="9">
    <source>
        <dbReference type="EMBL" id="KAL0149628.1"/>
    </source>
</evidence>
<dbReference type="Pfam" id="PF13359">
    <property type="entry name" value="DDE_Tnp_4"/>
    <property type="match status" value="1"/>
</dbReference>
<name>A0ABD0MNB5_CIRMR</name>
<accession>A0ABD0MNB5</accession>
<dbReference type="InterPro" id="IPR027805">
    <property type="entry name" value="Transposase_HTH_dom"/>
</dbReference>
<feature type="domain" description="THAP-type" evidence="8">
    <location>
        <begin position="1"/>
        <end position="84"/>
    </location>
</feature>
<dbReference type="InterPro" id="IPR038441">
    <property type="entry name" value="THAP_Znf_sf"/>
</dbReference>
<sequence>MAYCCVPGCRSFSRQNIEKTSFHKFPQDRDLMKTWIVKIRRDIGPNFQITKNTRVCSKHFSPECFLRTLTGIRKLKEGSVPSVFTWTQRSHKRKTLRSQGKCHLEEHLEEHEEDESSTKDGPSSEECPVTEMPNTDHDYCVEPMTTEEQLVAAREEISRLSAENEALKSQQFGIQNFMGNPKLIQFYTGFPDYDTLRAVFLALQPTAQTMASWAQVQRTSGTNQHTLRVGFQAQHLSLFNQFFMFLCRIRLGLLEQDLALRFNVSQSTVSRICVTWANYLYFMLGSLPIWPSRAAVDELMPEYFKSLYPKTRVQTASSKVLNSETYSHYKGTTTLKSLVGISPDGSMTFVSSLYTGSISDKEITKSSGILNLLEEGDAVMVDKGFLIKDVLDEIYATVIIPPFLGPSGQFSHEELAHTHNIARLRIHIERAIRRIKEYHIFDRVIPLSLAGSVNQLWTVCGILTNFQGPLF</sequence>
<dbReference type="PROSITE" id="PS50950">
    <property type="entry name" value="ZF_THAP"/>
    <property type="match status" value="1"/>
</dbReference>
<organism evidence="9 10">
    <name type="scientific">Cirrhinus mrigala</name>
    <name type="common">Mrigala</name>
    <dbReference type="NCBI Taxonomy" id="683832"/>
    <lineage>
        <taxon>Eukaryota</taxon>
        <taxon>Metazoa</taxon>
        <taxon>Chordata</taxon>
        <taxon>Craniata</taxon>
        <taxon>Vertebrata</taxon>
        <taxon>Euteleostomi</taxon>
        <taxon>Actinopterygii</taxon>
        <taxon>Neopterygii</taxon>
        <taxon>Teleostei</taxon>
        <taxon>Ostariophysi</taxon>
        <taxon>Cypriniformes</taxon>
        <taxon>Cyprinidae</taxon>
        <taxon>Labeoninae</taxon>
        <taxon>Labeonini</taxon>
        <taxon>Cirrhinus</taxon>
    </lineage>
</organism>
<evidence type="ECO:0000259" key="8">
    <source>
        <dbReference type="PROSITE" id="PS50950"/>
    </source>
</evidence>
<evidence type="ECO:0000256" key="7">
    <source>
        <dbReference type="SAM" id="MobiDB-lite"/>
    </source>
</evidence>
<protein>
    <recommendedName>
        <fullName evidence="8">THAP-type domain-containing protein</fullName>
    </recommendedName>
</protein>
<keyword evidence="2" id="KW-0479">Metal-binding</keyword>
<dbReference type="PANTHER" id="PTHR23080:SF133">
    <property type="entry name" value="SI:CH211-262I1.5-RELATED"/>
    <property type="match status" value="1"/>
</dbReference>
<dbReference type="AlphaFoldDB" id="A0ABD0MNB5"/>
<dbReference type="SMART" id="SM00980">
    <property type="entry name" value="THAP"/>
    <property type="match status" value="1"/>
</dbReference>
<evidence type="ECO:0000313" key="10">
    <source>
        <dbReference type="Proteomes" id="UP001529510"/>
    </source>
</evidence>
<evidence type="ECO:0000256" key="4">
    <source>
        <dbReference type="ARBA" id="ARBA00022833"/>
    </source>
</evidence>
<comment type="cofactor">
    <cofactor evidence="1">
        <name>a divalent metal cation</name>
        <dbReference type="ChEBI" id="CHEBI:60240"/>
    </cofactor>
</comment>
<dbReference type="SMART" id="SM00692">
    <property type="entry name" value="DM3"/>
    <property type="match status" value="1"/>
</dbReference>
<dbReference type="Pfam" id="PF05485">
    <property type="entry name" value="THAP"/>
    <property type="match status" value="1"/>
</dbReference>
<gene>
    <name evidence="9" type="ORF">M9458_055155</name>
</gene>
<keyword evidence="5 6" id="KW-0238">DNA-binding</keyword>
<feature type="region of interest" description="Disordered" evidence="7">
    <location>
        <begin position="107"/>
        <end position="138"/>
    </location>
</feature>
<evidence type="ECO:0000256" key="3">
    <source>
        <dbReference type="ARBA" id="ARBA00022771"/>
    </source>
</evidence>
<comment type="caution">
    <text evidence="9">The sequence shown here is derived from an EMBL/GenBank/DDBJ whole genome shotgun (WGS) entry which is preliminary data.</text>
</comment>
<dbReference type="SUPFAM" id="SSF57716">
    <property type="entry name" value="Glucocorticoid receptor-like (DNA-binding domain)"/>
    <property type="match status" value="1"/>
</dbReference>
<dbReference type="Proteomes" id="UP001529510">
    <property type="component" value="Unassembled WGS sequence"/>
</dbReference>
<keyword evidence="4" id="KW-0862">Zinc</keyword>
<dbReference type="PANTHER" id="PTHR23080">
    <property type="entry name" value="THAP DOMAIN PROTEIN"/>
    <property type="match status" value="1"/>
</dbReference>
<dbReference type="EMBL" id="JAMKFB020000399">
    <property type="protein sequence ID" value="KAL0149628.1"/>
    <property type="molecule type" value="Genomic_DNA"/>
</dbReference>
<dbReference type="InterPro" id="IPR006612">
    <property type="entry name" value="THAP_Znf"/>
</dbReference>
<evidence type="ECO:0000256" key="6">
    <source>
        <dbReference type="PROSITE-ProRule" id="PRU00309"/>
    </source>
</evidence>
<keyword evidence="3 6" id="KW-0863">Zinc-finger</keyword>
<proteinExistence type="predicted"/>
<evidence type="ECO:0000256" key="1">
    <source>
        <dbReference type="ARBA" id="ARBA00001968"/>
    </source>
</evidence>
<dbReference type="GO" id="GO:0008270">
    <property type="term" value="F:zinc ion binding"/>
    <property type="evidence" value="ECO:0007669"/>
    <property type="project" value="UniProtKB-KW"/>
</dbReference>
<evidence type="ECO:0000256" key="5">
    <source>
        <dbReference type="ARBA" id="ARBA00023125"/>
    </source>
</evidence>
<dbReference type="Gene3D" id="6.20.210.20">
    <property type="entry name" value="THAP domain"/>
    <property type="match status" value="1"/>
</dbReference>